<keyword evidence="6" id="KW-0371">Homeobox</keyword>
<comment type="subcellular location">
    <subcellularLocation>
        <location evidence="1">Nucleus</location>
    </subcellularLocation>
</comment>
<accession>A0A1J1J9G5</accession>
<name>A0A1J1J9G5_9DIPT</name>
<dbReference type="PANTHER" id="PTHR24208:SF168">
    <property type="entry name" value="PROTEIN APTEROUS"/>
    <property type="match status" value="1"/>
</dbReference>
<sequence>QQSARYFSPHERNNVSPTTGNLTVLNSTQCYPPPNENLLHRPSCLTCPTIGDHCDHPTASTIPPHPSHFHPFHHNAHGSINHPMADGGNKNLMTNQHPTYDSCHNFDRTSIGRRRNDSLEESANNLPDYFNECVKKESITPPNIIKSNNINNNNNNNVIHKNNNNNNNNEVERSPSILQLKTEPIGNPDSPESSSIDPQQPTTTPDDCAGCGRLIQDRFYLSAIDKKWHSGCLQCCICENALDGQTSLFCREGNIYCKSDYYR</sequence>
<keyword evidence="2 8" id="KW-0479">Metal-binding</keyword>
<organism evidence="11 12">
    <name type="scientific">Clunio marinus</name>
    <dbReference type="NCBI Taxonomy" id="568069"/>
    <lineage>
        <taxon>Eukaryota</taxon>
        <taxon>Metazoa</taxon>
        <taxon>Ecdysozoa</taxon>
        <taxon>Arthropoda</taxon>
        <taxon>Hexapoda</taxon>
        <taxon>Insecta</taxon>
        <taxon>Pterygota</taxon>
        <taxon>Neoptera</taxon>
        <taxon>Endopterygota</taxon>
        <taxon>Diptera</taxon>
        <taxon>Nematocera</taxon>
        <taxon>Chironomoidea</taxon>
        <taxon>Chironomidae</taxon>
        <taxon>Clunio</taxon>
    </lineage>
</organism>
<dbReference type="InterPro" id="IPR001781">
    <property type="entry name" value="Znf_LIM"/>
</dbReference>
<proteinExistence type="predicted"/>
<dbReference type="EMBL" id="CVRI01000075">
    <property type="protein sequence ID" value="CRL08690.1"/>
    <property type="molecule type" value="Genomic_DNA"/>
</dbReference>
<evidence type="ECO:0000256" key="3">
    <source>
        <dbReference type="ARBA" id="ARBA00022833"/>
    </source>
</evidence>
<evidence type="ECO:0000256" key="7">
    <source>
        <dbReference type="ARBA" id="ARBA00023242"/>
    </source>
</evidence>
<evidence type="ECO:0000256" key="9">
    <source>
        <dbReference type="SAM" id="MobiDB-lite"/>
    </source>
</evidence>
<feature type="region of interest" description="Disordered" evidence="9">
    <location>
        <begin position="142"/>
        <end position="207"/>
    </location>
</feature>
<feature type="region of interest" description="Disordered" evidence="9">
    <location>
        <begin position="1"/>
        <end position="20"/>
    </location>
</feature>
<dbReference type="PROSITE" id="PS50023">
    <property type="entry name" value="LIM_DOMAIN_2"/>
    <property type="match status" value="1"/>
</dbReference>
<dbReference type="Gene3D" id="2.10.110.10">
    <property type="entry name" value="Cysteine Rich Protein"/>
    <property type="match status" value="1"/>
</dbReference>
<dbReference type="FunFam" id="2.10.110.10:FF:000033">
    <property type="entry name" value="LIM/homeobox protein Lhx9 isoform X2"/>
    <property type="match status" value="1"/>
</dbReference>
<dbReference type="GO" id="GO:0000977">
    <property type="term" value="F:RNA polymerase II transcription regulatory region sequence-specific DNA binding"/>
    <property type="evidence" value="ECO:0007669"/>
    <property type="project" value="TreeGrafter"/>
</dbReference>
<keyword evidence="12" id="KW-1185">Reference proteome</keyword>
<evidence type="ECO:0000313" key="11">
    <source>
        <dbReference type="EMBL" id="CRL08690.1"/>
    </source>
</evidence>
<dbReference type="Proteomes" id="UP000183832">
    <property type="component" value="Unassembled WGS sequence"/>
</dbReference>
<protein>
    <submittedName>
        <fullName evidence="11">CLUMA_CG021298, isoform A</fullName>
    </submittedName>
</protein>
<reference evidence="11 12" key="1">
    <citation type="submission" date="2015-04" db="EMBL/GenBank/DDBJ databases">
        <authorList>
            <person name="Syromyatnikov M.Y."/>
            <person name="Popov V.N."/>
        </authorList>
    </citation>
    <scope>NUCLEOTIDE SEQUENCE [LARGE SCALE GENOMIC DNA]</scope>
</reference>
<evidence type="ECO:0000313" key="12">
    <source>
        <dbReference type="Proteomes" id="UP000183832"/>
    </source>
</evidence>
<evidence type="ECO:0000256" key="8">
    <source>
        <dbReference type="PROSITE-ProRule" id="PRU00125"/>
    </source>
</evidence>
<dbReference type="GO" id="GO:0046872">
    <property type="term" value="F:metal ion binding"/>
    <property type="evidence" value="ECO:0007669"/>
    <property type="project" value="UniProtKB-KW"/>
</dbReference>
<dbReference type="PROSITE" id="PS00478">
    <property type="entry name" value="LIM_DOMAIN_1"/>
    <property type="match status" value="1"/>
</dbReference>
<evidence type="ECO:0000256" key="4">
    <source>
        <dbReference type="ARBA" id="ARBA00023038"/>
    </source>
</evidence>
<keyword evidence="5" id="KW-0238">DNA-binding</keyword>
<dbReference type="GO" id="GO:0000981">
    <property type="term" value="F:DNA-binding transcription factor activity, RNA polymerase II-specific"/>
    <property type="evidence" value="ECO:0007669"/>
    <property type="project" value="TreeGrafter"/>
</dbReference>
<dbReference type="GO" id="GO:0005634">
    <property type="term" value="C:nucleus"/>
    <property type="evidence" value="ECO:0007669"/>
    <property type="project" value="UniProtKB-SubCell"/>
</dbReference>
<dbReference type="OrthoDB" id="9990008at2759"/>
<feature type="domain" description="LIM zinc-binding" evidence="10">
    <location>
        <begin position="206"/>
        <end position="263"/>
    </location>
</feature>
<feature type="compositionally biased region" description="Polar residues" evidence="9">
    <location>
        <begin position="190"/>
        <end position="205"/>
    </location>
</feature>
<evidence type="ECO:0000259" key="10">
    <source>
        <dbReference type="PROSITE" id="PS50023"/>
    </source>
</evidence>
<feature type="non-terminal residue" evidence="11">
    <location>
        <position position="1"/>
    </location>
</feature>
<dbReference type="Pfam" id="PF00412">
    <property type="entry name" value="LIM"/>
    <property type="match status" value="1"/>
</dbReference>
<evidence type="ECO:0000256" key="6">
    <source>
        <dbReference type="ARBA" id="ARBA00023155"/>
    </source>
</evidence>
<dbReference type="GO" id="GO:0030182">
    <property type="term" value="P:neuron differentiation"/>
    <property type="evidence" value="ECO:0007669"/>
    <property type="project" value="TreeGrafter"/>
</dbReference>
<evidence type="ECO:0000256" key="5">
    <source>
        <dbReference type="ARBA" id="ARBA00023125"/>
    </source>
</evidence>
<keyword evidence="3 8" id="KW-0862">Zinc</keyword>
<feature type="compositionally biased region" description="Low complexity" evidence="9">
    <location>
        <begin position="143"/>
        <end position="169"/>
    </location>
</feature>
<dbReference type="SMART" id="SM00132">
    <property type="entry name" value="LIM"/>
    <property type="match status" value="1"/>
</dbReference>
<gene>
    <name evidence="11" type="primary">similar to Protein apterous</name>
    <name evidence="11" type="ORF">CLUMA_CG021298</name>
</gene>
<dbReference type="AlphaFoldDB" id="A0A1J1J9G5"/>
<keyword evidence="4 8" id="KW-0440">LIM domain</keyword>
<dbReference type="SUPFAM" id="SSF57716">
    <property type="entry name" value="Glucocorticoid receptor-like (DNA-binding domain)"/>
    <property type="match status" value="1"/>
</dbReference>
<evidence type="ECO:0000256" key="2">
    <source>
        <dbReference type="ARBA" id="ARBA00022723"/>
    </source>
</evidence>
<dbReference type="STRING" id="568069.A0A1J1J9G5"/>
<dbReference type="InterPro" id="IPR050453">
    <property type="entry name" value="LIM_Homeobox_TF"/>
</dbReference>
<evidence type="ECO:0000256" key="1">
    <source>
        <dbReference type="ARBA" id="ARBA00004123"/>
    </source>
</evidence>
<keyword evidence="7" id="KW-0539">Nucleus</keyword>
<dbReference type="PANTHER" id="PTHR24208">
    <property type="entry name" value="LIM/HOMEOBOX PROTEIN LHX"/>
    <property type="match status" value="1"/>
</dbReference>